<keyword evidence="6" id="KW-0808">Transferase</keyword>
<dbReference type="InterPro" id="IPR003594">
    <property type="entry name" value="HATPase_dom"/>
</dbReference>
<dbReference type="Pfam" id="PF02518">
    <property type="entry name" value="HATPase_c"/>
    <property type="match status" value="1"/>
</dbReference>
<organism evidence="6 7">
    <name type="scientific">Oceanidesulfovibrio indonesiensis</name>
    <dbReference type="NCBI Taxonomy" id="54767"/>
    <lineage>
        <taxon>Bacteria</taxon>
        <taxon>Pseudomonadati</taxon>
        <taxon>Thermodesulfobacteriota</taxon>
        <taxon>Desulfovibrionia</taxon>
        <taxon>Desulfovibrionales</taxon>
        <taxon>Desulfovibrionaceae</taxon>
        <taxon>Oceanidesulfovibrio</taxon>
    </lineage>
</organism>
<comment type="catalytic activity">
    <reaction evidence="1">
        <text>ATP + protein L-histidine = ADP + protein N-phospho-L-histidine.</text>
        <dbReference type="EC" id="2.7.13.3"/>
    </reaction>
</comment>
<evidence type="ECO:0000256" key="2">
    <source>
        <dbReference type="ARBA" id="ARBA00012438"/>
    </source>
</evidence>
<proteinExistence type="predicted"/>
<keyword evidence="6" id="KW-0418">Kinase</keyword>
<dbReference type="InterPro" id="IPR013656">
    <property type="entry name" value="PAS_4"/>
</dbReference>
<dbReference type="GO" id="GO:0000155">
    <property type="term" value="F:phosphorelay sensor kinase activity"/>
    <property type="evidence" value="ECO:0007669"/>
    <property type="project" value="InterPro"/>
</dbReference>
<dbReference type="Gene3D" id="3.30.450.20">
    <property type="entry name" value="PAS domain"/>
    <property type="match status" value="1"/>
</dbReference>
<dbReference type="SMART" id="SM00388">
    <property type="entry name" value="HisKA"/>
    <property type="match status" value="1"/>
</dbReference>
<dbReference type="InterPro" id="IPR004358">
    <property type="entry name" value="Sig_transdc_His_kin-like_C"/>
</dbReference>
<dbReference type="InterPro" id="IPR000014">
    <property type="entry name" value="PAS"/>
</dbReference>
<dbReference type="CDD" id="cd00082">
    <property type="entry name" value="HisKA"/>
    <property type="match status" value="1"/>
</dbReference>
<accession>A0A7M3MGA2</accession>
<evidence type="ECO:0000256" key="3">
    <source>
        <dbReference type="ARBA" id="ARBA00022553"/>
    </source>
</evidence>
<dbReference type="InterPro" id="IPR005467">
    <property type="entry name" value="His_kinase_dom"/>
</dbReference>
<comment type="caution">
    <text evidence="6">The sequence shown here is derived from an EMBL/GenBank/DDBJ whole genome shotgun (WGS) entry which is preliminary data.</text>
</comment>
<dbReference type="PANTHER" id="PTHR43065:SF42">
    <property type="entry name" value="TWO-COMPONENT SENSOR PPRA"/>
    <property type="match status" value="1"/>
</dbReference>
<dbReference type="EC" id="2.7.13.3" evidence="2"/>
<dbReference type="Pfam" id="PF08448">
    <property type="entry name" value="PAS_4"/>
    <property type="match status" value="1"/>
</dbReference>
<dbReference type="RefSeq" id="WP_144302540.1">
    <property type="nucleotide sequence ID" value="NZ_QMIE01000005.1"/>
</dbReference>
<dbReference type="OrthoDB" id="9805967at2"/>
<dbReference type="EMBL" id="QMIE01000005">
    <property type="protein sequence ID" value="TVM17887.1"/>
    <property type="molecule type" value="Genomic_DNA"/>
</dbReference>
<keyword evidence="7" id="KW-1185">Reference proteome</keyword>
<protein>
    <recommendedName>
        <fullName evidence="2">histidine kinase</fullName>
        <ecNumber evidence="2">2.7.13.3</ecNumber>
    </recommendedName>
</protein>
<dbReference type="InterPro" id="IPR036097">
    <property type="entry name" value="HisK_dim/P_sf"/>
</dbReference>
<evidence type="ECO:0000256" key="4">
    <source>
        <dbReference type="SAM" id="Coils"/>
    </source>
</evidence>
<evidence type="ECO:0000259" key="5">
    <source>
        <dbReference type="PROSITE" id="PS50109"/>
    </source>
</evidence>
<dbReference type="SUPFAM" id="SSF47384">
    <property type="entry name" value="Homodimeric domain of signal transducing histidine kinase"/>
    <property type="match status" value="1"/>
</dbReference>
<name>A0A7M3MGA2_9BACT</name>
<dbReference type="Proteomes" id="UP000448292">
    <property type="component" value="Unassembled WGS sequence"/>
</dbReference>
<evidence type="ECO:0000313" key="7">
    <source>
        <dbReference type="Proteomes" id="UP000448292"/>
    </source>
</evidence>
<dbReference type="InterPro" id="IPR035965">
    <property type="entry name" value="PAS-like_dom_sf"/>
</dbReference>
<gene>
    <name evidence="6" type="ORF">DPQ33_07190</name>
</gene>
<dbReference type="PRINTS" id="PR00344">
    <property type="entry name" value="BCTRLSENSOR"/>
</dbReference>
<evidence type="ECO:0000256" key="1">
    <source>
        <dbReference type="ARBA" id="ARBA00000085"/>
    </source>
</evidence>
<feature type="domain" description="Histidine kinase" evidence="5">
    <location>
        <begin position="198"/>
        <end position="426"/>
    </location>
</feature>
<dbReference type="Pfam" id="PF00512">
    <property type="entry name" value="HisKA"/>
    <property type="match status" value="1"/>
</dbReference>
<dbReference type="Gene3D" id="3.30.565.10">
    <property type="entry name" value="Histidine kinase-like ATPase, C-terminal domain"/>
    <property type="match status" value="1"/>
</dbReference>
<reference evidence="6 7" key="1">
    <citation type="submission" date="2018-06" db="EMBL/GenBank/DDBJ databases">
        <title>Complete genome of Desulfovibrio indonesiensis P37SLT.</title>
        <authorList>
            <person name="Crispim J.S."/>
            <person name="Vidigal P.M.P."/>
            <person name="Silva L.C.F."/>
            <person name="Laguardia C.N."/>
            <person name="Araujo L.C."/>
            <person name="Dias R.S."/>
            <person name="Sousa M.P."/>
            <person name="Paula S.O."/>
            <person name="Silva C."/>
        </authorList>
    </citation>
    <scope>NUCLEOTIDE SEQUENCE [LARGE SCALE GENOMIC DNA]</scope>
    <source>
        <strain evidence="6 7">P37SLT</strain>
    </source>
</reference>
<dbReference type="InterPro" id="IPR003661">
    <property type="entry name" value="HisK_dim/P_dom"/>
</dbReference>
<sequence>MTTRRKPIVPIKPGELQVHSPPARPAHLEDIIGIEHTKLGFFEQLRQKIEELETKNQETEDRRRETAAILDGISDLMMVLTEDLKIISVNHVFHETFPGIENPEGHYCYDLFRHESTPCPECPAFRSLSTNTVCKETAIFRIDGTNRHYEMIASPLKNPEWPKHRVLIFKRDVTMEKIYQAKYYQAEKMATLGVLATGVAHEVNNPLAAISGYAQGLQRKLAHIQQQADNTTLEDFREYTQTIVNECNRCRDIVHSLLTFGHPICTFSPMCINDIVTETLKLLHHHLKSQRRITLETELAENLPISYGDAPQMMQVLLNLLTNAVDALNNGDCGGRQGEGTITIRTSATPAEDWVRLEVSDTGCGIPMKNKDKLFEPFFTTKPVGKGIGVGLSTCYNIVRGHKGEITVDSQVGKGSKFIVTLPTNPDEING</sequence>
<keyword evidence="4" id="KW-0175">Coiled coil</keyword>
<dbReference type="PANTHER" id="PTHR43065">
    <property type="entry name" value="SENSOR HISTIDINE KINASE"/>
    <property type="match status" value="1"/>
</dbReference>
<dbReference type="SMART" id="SM00387">
    <property type="entry name" value="HATPase_c"/>
    <property type="match status" value="1"/>
</dbReference>
<evidence type="ECO:0000313" key="6">
    <source>
        <dbReference type="EMBL" id="TVM17887.1"/>
    </source>
</evidence>
<feature type="coiled-coil region" evidence="4">
    <location>
        <begin position="42"/>
        <end position="69"/>
    </location>
</feature>
<dbReference type="CDD" id="cd00130">
    <property type="entry name" value="PAS"/>
    <property type="match status" value="1"/>
</dbReference>
<dbReference type="InterPro" id="IPR036890">
    <property type="entry name" value="HATPase_C_sf"/>
</dbReference>
<keyword evidence="3" id="KW-0597">Phosphoprotein</keyword>
<dbReference type="PROSITE" id="PS50109">
    <property type="entry name" value="HIS_KIN"/>
    <property type="match status" value="1"/>
</dbReference>
<dbReference type="Gene3D" id="1.10.287.130">
    <property type="match status" value="1"/>
</dbReference>
<dbReference type="AlphaFoldDB" id="A0A7M3MGA2"/>
<dbReference type="SUPFAM" id="SSF55874">
    <property type="entry name" value="ATPase domain of HSP90 chaperone/DNA topoisomerase II/histidine kinase"/>
    <property type="match status" value="1"/>
</dbReference>
<dbReference type="SUPFAM" id="SSF55785">
    <property type="entry name" value="PYP-like sensor domain (PAS domain)"/>
    <property type="match status" value="1"/>
</dbReference>